<dbReference type="InterPro" id="IPR002477">
    <property type="entry name" value="Peptidoglycan-bd-like"/>
</dbReference>
<reference evidence="2 3" key="1">
    <citation type="submission" date="2024-06" db="EMBL/GenBank/DDBJ databases">
        <title>The Natural Products Discovery Center: Release of the First 8490 Sequenced Strains for Exploring Actinobacteria Biosynthetic Diversity.</title>
        <authorList>
            <person name="Kalkreuter E."/>
            <person name="Kautsar S.A."/>
            <person name="Yang D."/>
            <person name="Bader C.D."/>
            <person name="Teijaro C.N."/>
            <person name="Fluegel L."/>
            <person name="Davis C.M."/>
            <person name="Simpson J.R."/>
            <person name="Lauterbach L."/>
            <person name="Steele A.D."/>
            <person name="Gui C."/>
            <person name="Meng S."/>
            <person name="Li G."/>
            <person name="Viehrig K."/>
            <person name="Ye F."/>
            <person name="Su P."/>
            <person name="Kiefer A.F."/>
            <person name="Nichols A."/>
            <person name="Cepeda A.J."/>
            <person name="Yan W."/>
            <person name="Fan B."/>
            <person name="Jiang Y."/>
            <person name="Adhikari A."/>
            <person name="Zheng C.-J."/>
            <person name="Schuster L."/>
            <person name="Cowan T.M."/>
            <person name="Smanski M.J."/>
            <person name="Chevrette M.G."/>
            <person name="De Carvalho L.P.S."/>
            <person name="Shen B."/>
        </authorList>
    </citation>
    <scope>NUCLEOTIDE SEQUENCE [LARGE SCALE GENOMIC DNA]</scope>
    <source>
        <strain evidence="2 3">NPDC048117</strain>
    </source>
</reference>
<keyword evidence="3" id="KW-1185">Reference proteome</keyword>
<comment type="caution">
    <text evidence="2">The sequence shown here is derived from an EMBL/GenBank/DDBJ whole genome shotgun (WGS) entry which is preliminary data.</text>
</comment>
<dbReference type="Pfam" id="PF01510">
    <property type="entry name" value="Amidase_2"/>
    <property type="match status" value="1"/>
</dbReference>
<dbReference type="InterPro" id="IPR036366">
    <property type="entry name" value="PGBDSf"/>
</dbReference>
<dbReference type="SUPFAM" id="SSF55846">
    <property type="entry name" value="N-acetylmuramoyl-L-alanine amidase-like"/>
    <property type="match status" value="1"/>
</dbReference>
<dbReference type="Gene3D" id="1.10.101.10">
    <property type="entry name" value="PGBD-like superfamily/PGBD"/>
    <property type="match status" value="1"/>
</dbReference>
<dbReference type="EMBL" id="JBEZNA010000002">
    <property type="protein sequence ID" value="MEU9576059.1"/>
    <property type="molecule type" value="Genomic_DNA"/>
</dbReference>
<dbReference type="EC" id="3.5.1.28" evidence="2"/>
<keyword evidence="2" id="KW-0378">Hydrolase</keyword>
<accession>A0ABV3EIP7</accession>
<dbReference type="Gene3D" id="3.40.80.10">
    <property type="entry name" value="Peptidoglycan recognition protein-like"/>
    <property type="match status" value="1"/>
</dbReference>
<dbReference type="SMART" id="SM00644">
    <property type="entry name" value="Ami_2"/>
    <property type="match status" value="1"/>
</dbReference>
<evidence type="ECO:0000313" key="3">
    <source>
        <dbReference type="Proteomes" id="UP001551584"/>
    </source>
</evidence>
<evidence type="ECO:0000259" key="1">
    <source>
        <dbReference type="SMART" id="SM00644"/>
    </source>
</evidence>
<dbReference type="SUPFAM" id="SSF47090">
    <property type="entry name" value="PGBD-like"/>
    <property type="match status" value="1"/>
</dbReference>
<dbReference type="RefSeq" id="WP_166021548.1">
    <property type="nucleotide sequence ID" value="NZ_JBEZNA010000002.1"/>
</dbReference>
<dbReference type="InterPro" id="IPR036365">
    <property type="entry name" value="PGBD-like_sf"/>
</dbReference>
<protein>
    <submittedName>
        <fullName evidence="2">N-acetylmuramoyl-L-alanine amidase</fullName>
        <ecNumber evidence="2">3.5.1.28</ecNumber>
    </submittedName>
</protein>
<proteinExistence type="predicted"/>
<evidence type="ECO:0000313" key="2">
    <source>
        <dbReference type="EMBL" id="MEU9576059.1"/>
    </source>
</evidence>
<feature type="domain" description="N-acetylmuramoyl-L-alanine amidase" evidence="1">
    <location>
        <begin position="27"/>
        <end position="181"/>
    </location>
</feature>
<dbReference type="InterPro" id="IPR036505">
    <property type="entry name" value="Amidase/PGRP_sf"/>
</dbReference>
<sequence>MASPLTADALVRALRDEGVKVVEHPGWRTNNRNHKGAWGPVHGVMIHHTVTSGTDATVRLCFEGRSDLPGPLCHGVIAKDGTVHLVGNGRANHAGLGDDDVLRAVIAESAGLPAPDENNTDGNARFYGFECVNLGDGKDPWPAAQLEAIEAAAAALCRAHRWSARSVIGHKEWTNSKIDPRGFSMAGMRDRIASRLGAAPTPPPQPVVDLSRLVAAARTDPAAPGTPVTYAGVRTVERALVAEGLLAARYADGHYGTQTTAAYAAWQRRCGYAGADADGIPGMTTLRRLGAKHGFTVQP</sequence>
<dbReference type="Proteomes" id="UP001551584">
    <property type="component" value="Unassembled WGS sequence"/>
</dbReference>
<dbReference type="GO" id="GO:0008745">
    <property type="term" value="F:N-acetylmuramoyl-L-alanine amidase activity"/>
    <property type="evidence" value="ECO:0007669"/>
    <property type="project" value="UniProtKB-EC"/>
</dbReference>
<name>A0ABV3EIP7_9ACTN</name>
<dbReference type="Pfam" id="PF01471">
    <property type="entry name" value="PG_binding_1"/>
    <property type="match status" value="1"/>
</dbReference>
<dbReference type="InterPro" id="IPR002502">
    <property type="entry name" value="Amidase_domain"/>
</dbReference>
<organism evidence="2 3">
    <name type="scientific">Streptomyces chilikensis</name>
    <dbReference type="NCBI Taxonomy" id="1194079"/>
    <lineage>
        <taxon>Bacteria</taxon>
        <taxon>Bacillati</taxon>
        <taxon>Actinomycetota</taxon>
        <taxon>Actinomycetes</taxon>
        <taxon>Kitasatosporales</taxon>
        <taxon>Streptomycetaceae</taxon>
        <taxon>Streptomyces</taxon>
    </lineage>
</organism>
<gene>
    <name evidence="2" type="ORF">AB0D95_01960</name>
</gene>